<dbReference type="AlphaFoldDB" id="A0A9P4U588"/>
<organism evidence="1 2">
    <name type="scientific">Karstenula rhodostoma CBS 690.94</name>
    <dbReference type="NCBI Taxonomy" id="1392251"/>
    <lineage>
        <taxon>Eukaryota</taxon>
        <taxon>Fungi</taxon>
        <taxon>Dikarya</taxon>
        <taxon>Ascomycota</taxon>
        <taxon>Pezizomycotina</taxon>
        <taxon>Dothideomycetes</taxon>
        <taxon>Pleosporomycetidae</taxon>
        <taxon>Pleosporales</taxon>
        <taxon>Massarineae</taxon>
        <taxon>Didymosphaeriaceae</taxon>
        <taxon>Karstenula</taxon>
    </lineage>
</organism>
<comment type="caution">
    <text evidence="1">The sequence shown here is derived from an EMBL/GenBank/DDBJ whole genome shotgun (WGS) entry which is preliminary data.</text>
</comment>
<proteinExistence type="predicted"/>
<keyword evidence="2" id="KW-1185">Reference proteome</keyword>
<reference evidence="1" key="1">
    <citation type="journal article" date="2020" name="Stud. Mycol.">
        <title>101 Dothideomycetes genomes: a test case for predicting lifestyles and emergence of pathogens.</title>
        <authorList>
            <person name="Haridas S."/>
            <person name="Albert R."/>
            <person name="Binder M."/>
            <person name="Bloem J."/>
            <person name="Labutti K."/>
            <person name="Salamov A."/>
            <person name="Andreopoulos B."/>
            <person name="Baker S."/>
            <person name="Barry K."/>
            <person name="Bills G."/>
            <person name="Bluhm B."/>
            <person name="Cannon C."/>
            <person name="Castanera R."/>
            <person name="Culley D."/>
            <person name="Daum C."/>
            <person name="Ezra D."/>
            <person name="Gonzalez J."/>
            <person name="Henrissat B."/>
            <person name="Kuo A."/>
            <person name="Liang C."/>
            <person name="Lipzen A."/>
            <person name="Lutzoni F."/>
            <person name="Magnuson J."/>
            <person name="Mondo S."/>
            <person name="Nolan M."/>
            <person name="Ohm R."/>
            <person name="Pangilinan J."/>
            <person name="Park H.-J."/>
            <person name="Ramirez L."/>
            <person name="Alfaro M."/>
            <person name="Sun H."/>
            <person name="Tritt A."/>
            <person name="Yoshinaga Y."/>
            <person name="Zwiers L.-H."/>
            <person name="Turgeon B."/>
            <person name="Goodwin S."/>
            <person name="Spatafora J."/>
            <person name="Crous P."/>
            <person name="Grigoriev I."/>
        </authorList>
    </citation>
    <scope>NUCLEOTIDE SEQUENCE</scope>
    <source>
        <strain evidence="1">CBS 690.94</strain>
    </source>
</reference>
<evidence type="ECO:0000313" key="2">
    <source>
        <dbReference type="Proteomes" id="UP000799764"/>
    </source>
</evidence>
<evidence type="ECO:0000313" key="1">
    <source>
        <dbReference type="EMBL" id="KAF2438784.1"/>
    </source>
</evidence>
<dbReference type="Proteomes" id="UP000799764">
    <property type="component" value="Unassembled WGS sequence"/>
</dbReference>
<protein>
    <submittedName>
        <fullName evidence="1">Uncharacterized protein</fullName>
    </submittedName>
</protein>
<dbReference type="EMBL" id="MU001511">
    <property type="protein sequence ID" value="KAF2438784.1"/>
    <property type="molecule type" value="Genomic_DNA"/>
</dbReference>
<accession>A0A9P4U588</accession>
<name>A0A9P4U588_9PLEO</name>
<gene>
    <name evidence="1" type="ORF">P171DRAFT_156243</name>
</gene>
<sequence>MVRSSQMADPLHETNLSRLSRSRLRGVRPRIRYRKQHPWSIVHSRFSWLRLLLAPGGASARGTCGVSRCCANMNGITYPRGILTTTRPSMRVGRVAMIIRLKQQVADIQSLSMLDLSLARCDCP</sequence>